<accession>A0A1H2J0B0</accession>
<proteinExistence type="predicted"/>
<dbReference type="RefSeq" id="WP_092236349.1">
    <property type="nucleotide sequence ID" value="NZ_FNLL01000010.1"/>
</dbReference>
<organism evidence="1 2">
    <name type="scientific">Desulfobacula phenolica</name>
    <dbReference type="NCBI Taxonomy" id="90732"/>
    <lineage>
        <taxon>Bacteria</taxon>
        <taxon>Pseudomonadati</taxon>
        <taxon>Thermodesulfobacteriota</taxon>
        <taxon>Desulfobacteria</taxon>
        <taxon>Desulfobacterales</taxon>
        <taxon>Desulfobacteraceae</taxon>
        <taxon>Desulfobacula</taxon>
    </lineage>
</organism>
<gene>
    <name evidence="1" type="ORF">SAMN04487931_11062</name>
</gene>
<dbReference type="Proteomes" id="UP000199608">
    <property type="component" value="Unassembled WGS sequence"/>
</dbReference>
<name>A0A1H2J0B0_9BACT</name>
<protein>
    <submittedName>
        <fullName evidence="1">Uncharacterized protein</fullName>
    </submittedName>
</protein>
<evidence type="ECO:0000313" key="1">
    <source>
        <dbReference type="EMBL" id="SDU49897.1"/>
    </source>
</evidence>
<dbReference type="EMBL" id="FNLL01000010">
    <property type="protein sequence ID" value="SDU49897.1"/>
    <property type="molecule type" value="Genomic_DNA"/>
</dbReference>
<keyword evidence="2" id="KW-1185">Reference proteome</keyword>
<dbReference type="AlphaFoldDB" id="A0A1H2J0B0"/>
<sequence>MNQKQLVIFLVFIVVMIASTGYAYHYFFGSKAMLDIPELETTRIAQNKQTAFSSDLFAITMEKIKSEKERQDMLLSAVKRNPFLWPEKFAGIATNADAAIAGAKNTSATVENGLSDATPPKPEAPEFSLSMVIVGDKKNIALVNNQFVSEGSRISGYDVLKISPNSIMLASGGDRKSLSLSPANTPLQKLCSKKQEKSTRSANKGSYDYQAPLKKVLKDYNMMNVDSILNPNMRIN</sequence>
<reference evidence="2" key="1">
    <citation type="submission" date="2016-10" db="EMBL/GenBank/DDBJ databases">
        <authorList>
            <person name="Varghese N."/>
            <person name="Submissions S."/>
        </authorList>
    </citation>
    <scope>NUCLEOTIDE SEQUENCE [LARGE SCALE GENOMIC DNA]</scope>
    <source>
        <strain evidence="2">DSM 3384</strain>
    </source>
</reference>
<evidence type="ECO:0000313" key="2">
    <source>
        <dbReference type="Proteomes" id="UP000199608"/>
    </source>
</evidence>